<organism evidence="2 3">
    <name type="scientific">Segatella copri</name>
    <dbReference type="NCBI Taxonomy" id="165179"/>
    <lineage>
        <taxon>Bacteria</taxon>
        <taxon>Pseudomonadati</taxon>
        <taxon>Bacteroidota</taxon>
        <taxon>Bacteroidia</taxon>
        <taxon>Bacteroidales</taxon>
        <taxon>Prevotellaceae</taxon>
        <taxon>Segatella</taxon>
    </lineage>
</organism>
<name>A0AAW5U507_9BACT</name>
<dbReference type="Proteomes" id="UP001209074">
    <property type="component" value="Unassembled WGS sequence"/>
</dbReference>
<proteinExistence type="predicted"/>
<dbReference type="EMBL" id="JAPDUS010000033">
    <property type="protein sequence ID" value="MCW4094567.1"/>
    <property type="molecule type" value="Genomic_DNA"/>
</dbReference>
<keyword evidence="2" id="KW-0378">Hydrolase</keyword>
<reference evidence="2" key="1">
    <citation type="submission" date="2022-11" db="EMBL/GenBank/DDBJ databases">
        <title>Genomic repertoires linked with pathogenic potency of arthritogenic Prevotella copri isolated from the gut of rheumatoid arthritis patients.</title>
        <authorList>
            <person name="Nii T."/>
            <person name="Maeda Y."/>
            <person name="Motooka D."/>
            <person name="Naito M."/>
            <person name="Matsumoto Y."/>
            <person name="Ogawa T."/>
            <person name="Oguro-Igashira E."/>
            <person name="Kishikawa T."/>
            <person name="Yamashita M."/>
            <person name="Koizumi S."/>
            <person name="Kurakawa T."/>
            <person name="Okumura R."/>
            <person name="Kayama H."/>
            <person name="Murakami M."/>
            <person name="Sakaguchi T."/>
            <person name="Das B."/>
            <person name="Nakamura S."/>
            <person name="Okada Y."/>
            <person name="Kumanogoh A."/>
            <person name="Takeda K."/>
        </authorList>
    </citation>
    <scope>NUCLEOTIDE SEQUENCE</scope>
    <source>
        <strain evidence="2">N016-13</strain>
    </source>
</reference>
<accession>A0AAW5U507</accession>
<evidence type="ECO:0000313" key="2">
    <source>
        <dbReference type="EMBL" id="MCW4094567.1"/>
    </source>
</evidence>
<dbReference type="GO" id="GO:0016787">
    <property type="term" value="F:hydrolase activity"/>
    <property type="evidence" value="ECO:0007669"/>
    <property type="project" value="UniProtKB-KW"/>
</dbReference>
<evidence type="ECO:0000313" key="3">
    <source>
        <dbReference type="Proteomes" id="UP001209074"/>
    </source>
</evidence>
<evidence type="ECO:0000259" key="1">
    <source>
        <dbReference type="Pfam" id="PF07944"/>
    </source>
</evidence>
<dbReference type="InterPro" id="IPR012878">
    <property type="entry name" value="Beta-AFase-like_GH127_cat"/>
</dbReference>
<protein>
    <submittedName>
        <fullName evidence="2">Glycoside hydrolase family 127 protein</fullName>
    </submittedName>
</protein>
<dbReference type="AlphaFoldDB" id="A0AAW5U507"/>
<gene>
    <name evidence="2" type="ORF">ONT05_13625</name>
</gene>
<dbReference type="Pfam" id="PF07944">
    <property type="entry name" value="Beta-AFase-like_GH127_cat"/>
    <property type="match status" value="1"/>
</dbReference>
<feature type="domain" description="Non-reducing end beta-L-arabinofuranosidase-like GH127 catalytic" evidence="1">
    <location>
        <begin position="2"/>
        <end position="130"/>
    </location>
</feature>
<comment type="caution">
    <text evidence="2">The sequence shown here is derived from an EMBL/GenBank/DDBJ whole genome shotgun (WGS) entry which is preliminary data.</text>
</comment>
<dbReference type="InterPro" id="IPR049174">
    <property type="entry name" value="Beta-AFase-like"/>
</dbReference>
<dbReference type="PANTHER" id="PTHR43465:SF1">
    <property type="entry name" value="NON-REDUCING END BETA-L-ARABINOFURANOSIDASE"/>
    <property type="match status" value="1"/>
</dbReference>
<dbReference type="PANTHER" id="PTHR43465">
    <property type="entry name" value="DUF1680 DOMAIN PROTEIN (AFU_ORTHOLOGUE AFUA_1G08910)"/>
    <property type="match status" value="1"/>
</dbReference>
<dbReference type="RefSeq" id="WP_264980817.1">
    <property type="nucleotide sequence ID" value="NZ_JAPDUS010000033.1"/>
</dbReference>
<sequence>MWKTWDTPEVSHGFRNFEIAAGDAEGEHWGPSFHDGDMYKWFEACASVYAVTHDQKLDALMDCFIAEVAKAQRADGYIHTPVVIDECHKGIDTHALKDRKDEAEIGITVGGKDEKGAFASRLNFETYNLGTSDDCRYRTLACHRQEDSLQLCTSRQPIFL</sequence>